<dbReference type="EMBL" id="RDQZ01000007">
    <property type="protein sequence ID" value="RXH14549.1"/>
    <property type="molecule type" value="Genomic_DNA"/>
</dbReference>
<gene>
    <name evidence="3" type="ORF">EAS56_11890</name>
    <name evidence="2" type="ORF">XH91_23340</name>
</gene>
<name>A0AAE5X3S3_9BRAD</name>
<accession>A0AAE5X3S3</accession>
<keyword evidence="5" id="KW-1185">Reference proteome</keyword>
<dbReference type="Pfam" id="PF11026">
    <property type="entry name" value="DUF2721"/>
    <property type="match status" value="1"/>
</dbReference>
<dbReference type="Proteomes" id="UP000290401">
    <property type="component" value="Unassembled WGS sequence"/>
</dbReference>
<dbReference type="EMBL" id="CP030053">
    <property type="protein sequence ID" value="QAU47990.1"/>
    <property type="molecule type" value="Genomic_DNA"/>
</dbReference>
<dbReference type="KEGG" id="bgz:XH91_23340"/>
<evidence type="ECO:0000313" key="2">
    <source>
        <dbReference type="EMBL" id="QAU47990.1"/>
    </source>
</evidence>
<keyword evidence="1" id="KW-0472">Membrane</keyword>
<evidence type="ECO:0000256" key="1">
    <source>
        <dbReference type="SAM" id="Phobius"/>
    </source>
</evidence>
<reference evidence="2 4" key="1">
    <citation type="submission" date="2018-06" db="EMBL/GenBank/DDBJ databases">
        <title>Comparative genomics of rhizobia nodulating Arachis hypogaea in China.</title>
        <authorList>
            <person name="Li Y."/>
        </authorList>
    </citation>
    <scope>NUCLEOTIDE SEQUENCE [LARGE SCALE GENOMIC DNA]</scope>
    <source>
        <strain evidence="2 4">CCBAU 51670</strain>
    </source>
</reference>
<evidence type="ECO:0000313" key="5">
    <source>
        <dbReference type="Proteomes" id="UP000290401"/>
    </source>
</evidence>
<reference evidence="3 5" key="2">
    <citation type="submission" date="2018-10" db="EMBL/GenBank/DDBJ databases">
        <title>Bradyrhizobium sp. nov., effective nodules isolated from peanut in China.</title>
        <authorList>
            <person name="Li Y."/>
        </authorList>
    </citation>
    <scope>NUCLEOTIDE SEQUENCE [LARGE SCALE GENOMIC DNA]</scope>
    <source>
        <strain evidence="3 5">CCBAU 53426</strain>
    </source>
</reference>
<evidence type="ECO:0000313" key="4">
    <source>
        <dbReference type="Proteomes" id="UP000288972"/>
    </source>
</evidence>
<protein>
    <submittedName>
        <fullName evidence="2">DUF2721 domain-containing protein</fullName>
    </submittedName>
</protein>
<keyword evidence="1" id="KW-1133">Transmembrane helix</keyword>
<organism evidence="2 4">
    <name type="scientific">Bradyrhizobium guangzhouense</name>
    <dbReference type="NCBI Taxonomy" id="1325095"/>
    <lineage>
        <taxon>Bacteria</taxon>
        <taxon>Pseudomonadati</taxon>
        <taxon>Pseudomonadota</taxon>
        <taxon>Alphaproteobacteria</taxon>
        <taxon>Hyphomicrobiales</taxon>
        <taxon>Nitrobacteraceae</taxon>
        <taxon>Bradyrhizobium</taxon>
    </lineage>
</organism>
<dbReference type="AlphaFoldDB" id="A0AAE5X3S3"/>
<feature type="transmembrane region" description="Helical" evidence="1">
    <location>
        <begin position="20"/>
        <end position="42"/>
    </location>
</feature>
<sequence>MHSVADLIPATPSIDQLGRIIANVAAPAFLLGAVAAFISVLISRINRVIDRSQFIHSIPANDSTRAFLKADLPRLRRRARLLNRSLFCSVIAAILTALIIIFAFIGALLHFTHEYGVAILFMAAMLMFSVSLVDLAREARIALHDNDLHV</sequence>
<proteinExistence type="predicted"/>
<evidence type="ECO:0000313" key="3">
    <source>
        <dbReference type="EMBL" id="RXH14549.1"/>
    </source>
</evidence>
<feature type="transmembrane region" description="Helical" evidence="1">
    <location>
        <begin position="86"/>
        <end position="109"/>
    </location>
</feature>
<dbReference type="InterPro" id="IPR021279">
    <property type="entry name" value="DUF2721"/>
</dbReference>
<keyword evidence="1" id="KW-0812">Transmembrane</keyword>
<dbReference type="Proteomes" id="UP000288972">
    <property type="component" value="Chromosome"/>
</dbReference>
<feature type="transmembrane region" description="Helical" evidence="1">
    <location>
        <begin position="115"/>
        <end position="136"/>
    </location>
</feature>